<protein>
    <submittedName>
        <fullName evidence="1">DUF4828 domain-containing protein</fullName>
    </submittedName>
</protein>
<gene>
    <name evidence="1" type="ORF">F6X95_00180</name>
</gene>
<accession>A0A5N0Z090</accession>
<name>A0A5N0Z090_9ENTE</name>
<comment type="caution">
    <text evidence="1">The sequence shown here is derived from an EMBL/GenBank/DDBJ whole genome shotgun (WGS) entry which is preliminary data.</text>
</comment>
<dbReference type="AlphaFoldDB" id="A0A5N0Z090"/>
<dbReference type="InterPro" id="IPR032254">
    <property type="entry name" value="DUF4828"/>
</dbReference>
<dbReference type="EMBL" id="VYUT01000001">
    <property type="protein sequence ID" value="KAA9208547.1"/>
    <property type="molecule type" value="Genomic_DNA"/>
</dbReference>
<dbReference type="Pfam" id="PF16110">
    <property type="entry name" value="DUF4828"/>
    <property type="match status" value="1"/>
</dbReference>
<evidence type="ECO:0000313" key="1">
    <source>
        <dbReference type="EMBL" id="KAA9208547.1"/>
    </source>
</evidence>
<dbReference type="Proteomes" id="UP000326078">
    <property type="component" value="Unassembled WGS sequence"/>
</dbReference>
<proteinExistence type="predicted"/>
<evidence type="ECO:0000313" key="2">
    <source>
        <dbReference type="Proteomes" id="UP000326078"/>
    </source>
</evidence>
<reference evidence="1 2" key="1">
    <citation type="submission" date="2019-09" db="EMBL/GenBank/DDBJ databases">
        <title>Vancomyinc resistant enterococci isolated from farm animals in Switzerland.</title>
        <authorList>
            <person name="Stevens M.J.A."/>
            <person name="Stephan R."/>
            <person name="Morach M."/>
            <person name="Nuesch-Inderbinen M."/>
        </authorList>
    </citation>
    <scope>NUCLEOTIDE SEQUENCE [LARGE SCALE GENOMIC DNA]</scope>
    <source>
        <strain evidence="1 2">GH27</strain>
    </source>
</reference>
<organism evidence="1 2">
    <name type="scientific">Enterococcus durans</name>
    <dbReference type="NCBI Taxonomy" id="53345"/>
    <lineage>
        <taxon>Bacteria</taxon>
        <taxon>Bacillati</taxon>
        <taxon>Bacillota</taxon>
        <taxon>Bacilli</taxon>
        <taxon>Lactobacillales</taxon>
        <taxon>Enterococcaceae</taxon>
        <taxon>Enterococcus</taxon>
    </lineage>
</organism>
<sequence length="117" mass="13589">MMRKKIIYGAAAFLATLIGGSIAIKKKQKQEKSFDPSQYQGVWSFIDDNQQNEQLRVSPTFDFSINDHSLGTTLIELNEQQLIVRDHYGYYLTLSYEKMTFYDESTDSTYQIKKIGR</sequence>